<evidence type="ECO:0000256" key="1">
    <source>
        <dbReference type="SAM" id="MobiDB-lite"/>
    </source>
</evidence>
<comment type="caution">
    <text evidence="2">The sequence shown here is derived from an EMBL/GenBank/DDBJ whole genome shotgun (WGS) entry which is preliminary data.</text>
</comment>
<dbReference type="EMBL" id="BJWK01000011">
    <property type="protein sequence ID" value="GEM10371.1"/>
    <property type="molecule type" value="Genomic_DNA"/>
</dbReference>
<accession>A0A511KJ17</accession>
<feature type="compositionally biased region" description="Low complexity" evidence="1">
    <location>
        <begin position="457"/>
        <end position="468"/>
    </location>
</feature>
<feature type="compositionally biased region" description="Low complexity" evidence="1">
    <location>
        <begin position="543"/>
        <end position="555"/>
    </location>
</feature>
<gene>
    <name evidence="2" type="ORF">Rt10032_c11g4388</name>
</gene>
<sequence length="638" mass="69561">MGEKCEMKGGSASSSDEGAYQLPGDTSWRTLALSAALPGEDVYESDWVTLTVRPPVGRGRGYPPGTVFEFEATIPLSHQPMDVKAGLQGVSEVYRPLEARESHGLFTATESNAIVLGKTFFTESSDPVEHASRPCHFVLRLSDRVECSCPASKRSGMPTSWTSADCAVRYWVELTAEKLVDTRRWKGKGKAVMSPSGQVYRRPSQLDLPPAIRDELTPESEWETTTSGRHTKKRFEQFSERNQRFAHRITSLNLPSNDFTSSFPRFYESQNPSLHYKLAVSLGVHTYPGVQQFLDDLGRGSLTGDSCTESFATLSVERKVRVKRRMVHAHFDHPPVISTQPCQVSPNGHDWSAQLRNVRYKVEHDMRLVGPPGERGVRAEEVFLKFEGHLVLQQDSSWQDALALAPRVKSCNIEVWHDLIVTFQLSPDTQGVSMRVRDVRFDLPASLAHPHDHRTSSEQSTSQSSVQVDPGRFPALAALYGGTRTSIPGVAGPSGSSRPRDDGQLPPYVPPEGAATGLVDAKASLESSTSVSGAAPPSYDAVASSPAASTSTSAPRTSIIRGMFGRRTFIADPALSSSSSCPHIPAYGATPSSALDTVLARDAPPSWEETVREDLAEDWLPAAVAYADGGVDRSRVAR</sequence>
<proteinExistence type="predicted"/>
<feature type="region of interest" description="Disordered" evidence="1">
    <location>
        <begin position="484"/>
        <end position="515"/>
    </location>
</feature>
<dbReference type="OrthoDB" id="2521935at2759"/>
<organism evidence="2 3">
    <name type="scientific">Rhodotorula toruloides</name>
    <name type="common">Yeast</name>
    <name type="synonym">Rhodosporidium toruloides</name>
    <dbReference type="NCBI Taxonomy" id="5286"/>
    <lineage>
        <taxon>Eukaryota</taxon>
        <taxon>Fungi</taxon>
        <taxon>Dikarya</taxon>
        <taxon>Basidiomycota</taxon>
        <taxon>Pucciniomycotina</taxon>
        <taxon>Microbotryomycetes</taxon>
        <taxon>Sporidiobolales</taxon>
        <taxon>Sporidiobolaceae</taxon>
        <taxon>Rhodotorula</taxon>
    </lineage>
</organism>
<feature type="region of interest" description="Disordered" evidence="1">
    <location>
        <begin position="528"/>
        <end position="555"/>
    </location>
</feature>
<evidence type="ECO:0000313" key="2">
    <source>
        <dbReference type="EMBL" id="GEM10371.1"/>
    </source>
</evidence>
<feature type="region of interest" description="Disordered" evidence="1">
    <location>
        <begin position="1"/>
        <end position="20"/>
    </location>
</feature>
<evidence type="ECO:0000313" key="3">
    <source>
        <dbReference type="Proteomes" id="UP000321518"/>
    </source>
</evidence>
<reference evidence="2 3" key="1">
    <citation type="submission" date="2019-07" db="EMBL/GenBank/DDBJ databases">
        <title>Rhodotorula toruloides NBRC10032 genome sequencing.</title>
        <authorList>
            <person name="Shida Y."/>
            <person name="Takaku H."/>
            <person name="Ogasawara W."/>
            <person name="Mori K."/>
        </authorList>
    </citation>
    <scope>NUCLEOTIDE SEQUENCE [LARGE SCALE GENOMIC DNA]</scope>
    <source>
        <strain evidence="2 3">NBRC10032</strain>
    </source>
</reference>
<feature type="region of interest" description="Disordered" evidence="1">
    <location>
        <begin position="447"/>
        <end position="468"/>
    </location>
</feature>
<dbReference type="Proteomes" id="UP000321518">
    <property type="component" value="Unassembled WGS sequence"/>
</dbReference>
<name>A0A511KJ17_RHOTO</name>
<protein>
    <submittedName>
        <fullName evidence="2">Uncharacterized protein</fullName>
    </submittedName>
</protein>
<dbReference type="AlphaFoldDB" id="A0A511KJ17"/>